<evidence type="ECO:0000313" key="2">
    <source>
        <dbReference type="Proteomes" id="UP001596166"/>
    </source>
</evidence>
<accession>A0ABW0GHA4</accession>
<dbReference type="EMBL" id="JBHSLC010000115">
    <property type="protein sequence ID" value="MFC5359538.1"/>
    <property type="molecule type" value="Genomic_DNA"/>
</dbReference>
<protein>
    <recommendedName>
        <fullName evidence="3">HEAT repeat domain-containing protein</fullName>
    </recommendedName>
</protein>
<evidence type="ECO:0000313" key="1">
    <source>
        <dbReference type="EMBL" id="MFC5359538.1"/>
    </source>
</evidence>
<reference evidence="2" key="1">
    <citation type="journal article" date="2019" name="Int. J. Syst. Evol. Microbiol.">
        <title>The Global Catalogue of Microorganisms (GCM) 10K type strain sequencing project: providing services to taxonomists for standard genome sequencing and annotation.</title>
        <authorList>
            <consortium name="The Broad Institute Genomics Platform"/>
            <consortium name="The Broad Institute Genome Sequencing Center for Infectious Disease"/>
            <person name="Wu L."/>
            <person name="Ma J."/>
        </authorList>
    </citation>
    <scope>NUCLEOTIDE SEQUENCE [LARGE SCALE GENOMIC DNA]</scope>
    <source>
        <strain evidence="2">CCUG 58760</strain>
    </source>
</reference>
<evidence type="ECO:0008006" key="3">
    <source>
        <dbReference type="Google" id="ProtNLM"/>
    </source>
</evidence>
<proteinExistence type="predicted"/>
<organism evidence="1 2">
    <name type="scientific">Azospirillum himalayense</name>
    <dbReference type="NCBI Taxonomy" id="654847"/>
    <lineage>
        <taxon>Bacteria</taxon>
        <taxon>Pseudomonadati</taxon>
        <taxon>Pseudomonadota</taxon>
        <taxon>Alphaproteobacteria</taxon>
        <taxon>Rhodospirillales</taxon>
        <taxon>Azospirillaceae</taxon>
        <taxon>Azospirillum</taxon>
    </lineage>
</organism>
<dbReference type="RefSeq" id="WP_376999644.1">
    <property type="nucleotide sequence ID" value="NZ_JBHSLC010000115.1"/>
</dbReference>
<keyword evidence="2" id="KW-1185">Reference proteome</keyword>
<gene>
    <name evidence="1" type="ORF">ACFPMG_31530</name>
</gene>
<comment type="caution">
    <text evidence="1">The sequence shown here is derived from an EMBL/GenBank/DDBJ whole genome shotgun (WGS) entry which is preliminary data.</text>
</comment>
<dbReference type="Proteomes" id="UP001596166">
    <property type="component" value="Unassembled WGS sequence"/>
</dbReference>
<name>A0ABW0GHA4_9PROT</name>
<sequence length="58" mass="6200">MAQVSTRATFYWLCATALRHGGPVASSYVRDSLLHMALDGADPLIQRRAAITLGLQAG</sequence>